<sequence>MAFQPDNQRRPPSAPASPTAMEPSDALGATVKEVKNDAEFAQWYSSIENDLLEASYEEYQSCLDELQTSKSHLDSLLADTTSTLDILSSLSESFKSVEAQTAAFQQQCEGLLSAQMRSSKLAEDIHENIQYYDFLDPVSRRLNAPGAGNSVRTKDFSDMLKRLDECLDYMQTHPEQKESETYRSRYRLLLTRALTLIRGHFVSTLREISSGVAKRIADRQLNDTTMSALLYAKFRVGAADLKAIGLEIQKRAVPPVDPEQGAEAEYQSLLNELHTSFSATRGKLVIPVLRKRLNDISQAPSTSKDLVAFARASISYIRGICLDEFELWGQWFHGQQGLYDFLEAVCEPLYDHLRPRIIRETKLIKLCQLCSLLQTRYLSDPEDEGEFPDPTQLDFSVLIQPALEDAQTRLVFRAQAILRDEIEKYKPRAEDLDYPARNRNVLLPGSENNKSHAVSHRRTSSAEPTTPLPKMPMVVDEDIDSPQEKDPRWDFDSRAVFEGWYPTLRKAVWLLSRIYRLVNSTVFDDLAHQIVHQTTLSLHAASTQISTKASPADAQLFLIKHLLLLKQQIVAFDIEFVSPDISIDFSSVTNTFWELRERGGLFNPRNLIRLLGGGLLPRVVENMLDAKVELDGRLRTVINDFTNSFKSKMTQSLASSAKSTNRNESYSNALRLTCKTIEKEVPNLRQILNEYLDDTRTKETLVGAVQDSVIQAYEDFFDSYTSTLEGGKRGTHNTKLSAMEKSRKAQEDGVWDVDTFAGWSEAIFGVGVTGLDSSEGEAAELSEEDGEVRRDSDDISSPSERQNASRNGNI</sequence>
<gene>
    <name evidence="12" type="ORF">GX51_06143</name>
</gene>
<evidence type="ECO:0000256" key="1">
    <source>
        <dbReference type="ARBA" id="ARBA00004395"/>
    </source>
</evidence>
<keyword evidence="6" id="KW-0333">Golgi apparatus</keyword>
<comment type="subcellular location">
    <subcellularLocation>
        <location evidence="1">Golgi apparatus membrane</location>
        <topology evidence="1">Peripheral membrane protein</topology>
    </subcellularLocation>
</comment>
<evidence type="ECO:0000313" key="12">
    <source>
        <dbReference type="EMBL" id="PGG99771.1"/>
    </source>
</evidence>
<dbReference type="InterPro" id="IPR048685">
    <property type="entry name" value="COG3_C"/>
</dbReference>
<dbReference type="PANTHER" id="PTHR13302:SF8">
    <property type="entry name" value="CONSERVED OLIGOMERIC GOLGI COMPLEX SUBUNIT 3"/>
    <property type="match status" value="1"/>
</dbReference>
<protein>
    <recommendedName>
        <fullName evidence="3">Conserved oligomeric Golgi complex subunit 3</fullName>
    </recommendedName>
    <alternativeName>
        <fullName evidence="8">Component of oligomeric Golgi complex 3</fullName>
    </alternativeName>
</protein>
<feature type="domain" description="Conserved oligomeric Golgi complex subunit 3 N-terminal" evidence="10">
    <location>
        <begin position="62"/>
        <end position="207"/>
    </location>
</feature>
<keyword evidence="7" id="KW-0472">Membrane</keyword>
<dbReference type="GO" id="GO:0006891">
    <property type="term" value="P:intra-Golgi vesicle-mediated transport"/>
    <property type="evidence" value="ECO:0007669"/>
    <property type="project" value="TreeGrafter"/>
</dbReference>
<dbReference type="GO" id="GO:0006886">
    <property type="term" value="P:intracellular protein transport"/>
    <property type="evidence" value="ECO:0007669"/>
    <property type="project" value="InterPro"/>
</dbReference>
<dbReference type="GO" id="GO:0017119">
    <property type="term" value="C:Golgi transport complex"/>
    <property type="evidence" value="ECO:0007669"/>
    <property type="project" value="TreeGrafter"/>
</dbReference>
<organism evidence="12 13">
    <name type="scientific">Blastomyces parvus</name>
    <dbReference type="NCBI Taxonomy" id="2060905"/>
    <lineage>
        <taxon>Eukaryota</taxon>
        <taxon>Fungi</taxon>
        <taxon>Dikarya</taxon>
        <taxon>Ascomycota</taxon>
        <taxon>Pezizomycotina</taxon>
        <taxon>Eurotiomycetes</taxon>
        <taxon>Eurotiomycetidae</taxon>
        <taxon>Onygenales</taxon>
        <taxon>Ajellomycetaceae</taxon>
        <taxon>Blastomyces</taxon>
    </lineage>
</organism>
<keyword evidence="5" id="KW-0653">Protein transport</keyword>
<proteinExistence type="inferred from homology"/>
<evidence type="ECO:0000313" key="13">
    <source>
        <dbReference type="Proteomes" id="UP000224080"/>
    </source>
</evidence>
<evidence type="ECO:0000256" key="6">
    <source>
        <dbReference type="ARBA" id="ARBA00023034"/>
    </source>
</evidence>
<dbReference type="GO" id="GO:0007030">
    <property type="term" value="P:Golgi organization"/>
    <property type="evidence" value="ECO:0007669"/>
    <property type="project" value="TreeGrafter"/>
</dbReference>
<reference evidence="12 13" key="1">
    <citation type="submission" date="2017-10" db="EMBL/GenBank/DDBJ databases">
        <title>Comparative genomics in systemic dimorphic fungi from Ajellomycetaceae.</title>
        <authorList>
            <person name="Munoz J.F."/>
            <person name="Mcewen J.G."/>
            <person name="Clay O.K."/>
            <person name="Cuomo C.A."/>
        </authorList>
    </citation>
    <scope>NUCLEOTIDE SEQUENCE [LARGE SCALE GENOMIC DNA]</scope>
    <source>
        <strain evidence="12 13">UAMH130</strain>
    </source>
</reference>
<comment type="caution">
    <text evidence="12">The sequence shown here is derived from an EMBL/GenBank/DDBJ whole genome shotgun (WGS) entry which is preliminary data.</text>
</comment>
<dbReference type="Pfam" id="PF20671">
    <property type="entry name" value="COG3_C"/>
    <property type="match status" value="1"/>
</dbReference>
<evidence type="ECO:0000259" key="10">
    <source>
        <dbReference type="Pfam" id="PF04136"/>
    </source>
</evidence>
<dbReference type="AlphaFoldDB" id="A0A2B7WTF7"/>
<dbReference type="GO" id="GO:0005801">
    <property type="term" value="C:cis-Golgi network"/>
    <property type="evidence" value="ECO:0007669"/>
    <property type="project" value="InterPro"/>
</dbReference>
<feature type="compositionally biased region" description="Acidic residues" evidence="9">
    <location>
        <begin position="774"/>
        <end position="786"/>
    </location>
</feature>
<evidence type="ECO:0000256" key="5">
    <source>
        <dbReference type="ARBA" id="ARBA00022927"/>
    </source>
</evidence>
<dbReference type="GO" id="GO:0006914">
    <property type="term" value="P:autophagy"/>
    <property type="evidence" value="ECO:0007669"/>
    <property type="project" value="TreeGrafter"/>
</dbReference>
<feature type="compositionally biased region" description="Polar residues" evidence="9">
    <location>
        <begin position="795"/>
        <end position="810"/>
    </location>
</feature>
<name>A0A2B7WTF7_9EURO</name>
<evidence type="ECO:0000256" key="8">
    <source>
        <dbReference type="ARBA" id="ARBA00031339"/>
    </source>
</evidence>
<keyword evidence="13" id="KW-1185">Reference proteome</keyword>
<evidence type="ECO:0000256" key="7">
    <source>
        <dbReference type="ARBA" id="ARBA00023136"/>
    </source>
</evidence>
<comment type="similarity">
    <text evidence="2">Belongs to the COG3 family.</text>
</comment>
<dbReference type="InterPro" id="IPR007265">
    <property type="entry name" value="COG_su3"/>
</dbReference>
<evidence type="ECO:0000256" key="9">
    <source>
        <dbReference type="SAM" id="MobiDB-lite"/>
    </source>
</evidence>
<keyword evidence="4" id="KW-0813">Transport</keyword>
<dbReference type="OrthoDB" id="296793at2759"/>
<feature type="region of interest" description="Disordered" evidence="9">
    <location>
        <begin position="771"/>
        <end position="810"/>
    </location>
</feature>
<dbReference type="Pfam" id="PF04136">
    <property type="entry name" value="COG3_N"/>
    <property type="match status" value="1"/>
</dbReference>
<dbReference type="EMBL" id="PDNC01000096">
    <property type="protein sequence ID" value="PGG99771.1"/>
    <property type="molecule type" value="Genomic_DNA"/>
</dbReference>
<accession>A0A2B7WTF7</accession>
<evidence type="ECO:0000256" key="4">
    <source>
        <dbReference type="ARBA" id="ARBA00022448"/>
    </source>
</evidence>
<feature type="domain" description="Conserved oligomeric Golgi complex subunit 3 C-terminal" evidence="11">
    <location>
        <begin position="227"/>
        <end position="588"/>
    </location>
</feature>
<dbReference type="STRING" id="2060905.A0A2B7WTF7"/>
<dbReference type="GO" id="GO:0000139">
    <property type="term" value="C:Golgi membrane"/>
    <property type="evidence" value="ECO:0007669"/>
    <property type="project" value="UniProtKB-SubCell"/>
</dbReference>
<dbReference type="InterPro" id="IPR048320">
    <property type="entry name" value="COG3_N"/>
</dbReference>
<feature type="region of interest" description="Disordered" evidence="9">
    <location>
        <begin position="1"/>
        <end position="23"/>
    </location>
</feature>
<dbReference type="PANTHER" id="PTHR13302">
    <property type="entry name" value="CONSERVED OLIGOMERIC GOLGI COMPLEX COMPONENT 3"/>
    <property type="match status" value="1"/>
</dbReference>
<evidence type="ECO:0000256" key="3">
    <source>
        <dbReference type="ARBA" id="ARBA00020976"/>
    </source>
</evidence>
<evidence type="ECO:0000259" key="11">
    <source>
        <dbReference type="Pfam" id="PF20671"/>
    </source>
</evidence>
<evidence type="ECO:0000256" key="2">
    <source>
        <dbReference type="ARBA" id="ARBA00009936"/>
    </source>
</evidence>
<dbReference type="Proteomes" id="UP000224080">
    <property type="component" value="Unassembled WGS sequence"/>
</dbReference>
<feature type="region of interest" description="Disordered" evidence="9">
    <location>
        <begin position="439"/>
        <end position="472"/>
    </location>
</feature>